<keyword evidence="2" id="KW-1185">Reference proteome</keyword>
<dbReference type="Gene3D" id="3.40.50.1820">
    <property type="entry name" value="alpha/beta hydrolase"/>
    <property type="match status" value="1"/>
</dbReference>
<accession>A0A8H4W2Z4</accession>
<dbReference type="OrthoDB" id="408631at2759"/>
<organism evidence="1 2">
    <name type="scientific">Cudoniella acicularis</name>
    <dbReference type="NCBI Taxonomy" id="354080"/>
    <lineage>
        <taxon>Eukaryota</taxon>
        <taxon>Fungi</taxon>
        <taxon>Dikarya</taxon>
        <taxon>Ascomycota</taxon>
        <taxon>Pezizomycotina</taxon>
        <taxon>Leotiomycetes</taxon>
        <taxon>Helotiales</taxon>
        <taxon>Tricladiaceae</taxon>
        <taxon>Cudoniella</taxon>
    </lineage>
</organism>
<name>A0A8H4W2Z4_9HELO</name>
<evidence type="ECO:0008006" key="3">
    <source>
        <dbReference type="Google" id="ProtNLM"/>
    </source>
</evidence>
<evidence type="ECO:0000313" key="1">
    <source>
        <dbReference type="EMBL" id="KAF4631661.1"/>
    </source>
</evidence>
<dbReference type="EMBL" id="JAAMPI010000421">
    <property type="protein sequence ID" value="KAF4631661.1"/>
    <property type="molecule type" value="Genomic_DNA"/>
</dbReference>
<dbReference type="InterPro" id="IPR029058">
    <property type="entry name" value="AB_hydrolase_fold"/>
</dbReference>
<comment type="caution">
    <text evidence="1">The sequence shown here is derived from an EMBL/GenBank/DDBJ whole genome shotgun (WGS) entry which is preliminary data.</text>
</comment>
<gene>
    <name evidence="1" type="ORF">G7Y89_g6470</name>
</gene>
<dbReference type="Proteomes" id="UP000566819">
    <property type="component" value="Unassembled WGS sequence"/>
</dbReference>
<proteinExistence type="predicted"/>
<sequence length="159" mass="18495">MIEFVTSIADKLKSRPYRDEKEVDTLKDAAPAFQWGYIEPGQDLTDPKLSVGYAKRESLPKWLFFVGAEYDLLCRESKEMIMDFMELEGKERDDAMYEFEKGTVKWKMVRGVVHGYTHWTPGGNPADKEFRVKRREETFEEVGEWLFGGPIAEATPRDK</sequence>
<protein>
    <recommendedName>
        <fullName evidence="3">Alpha/beta hydrolase fold-3 domain-containing protein</fullName>
    </recommendedName>
</protein>
<reference evidence="1 2" key="1">
    <citation type="submission" date="2020-03" db="EMBL/GenBank/DDBJ databases">
        <title>Draft Genome Sequence of Cudoniella acicularis.</title>
        <authorList>
            <person name="Buettner E."/>
            <person name="Kellner H."/>
        </authorList>
    </citation>
    <scope>NUCLEOTIDE SEQUENCE [LARGE SCALE GENOMIC DNA]</scope>
    <source>
        <strain evidence="1 2">DSM 108380</strain>
    </source>
</reference>
<dbReference type="AlphaFoldDB" id="A0A8H4W2Z4"/>
<evidence type="ECO:0000313" key="2">
    <source>
        <dbReference type="Proteomes" id="UP000566819"/>
    </source>
</evidence>